<protein>
    <submittedName>
        <fullName evidence="1">Uncharacterized protein</fullName>
    </submittedName>
</protein>
<organism evidence="1">
    <name type="scientific">Rhizophora mucronata</name>
    <name type="common">Asiatic mangrove</name>
    <dbReference type="NCBI Taxonomy" id="61149"/>
    <lineage>
        <taxon>Eukaryota</taxon>
        <taxon>Viridiplantae</taxon>
        <taxon>Streptophyta</taxon>
        <taxon>Embryophyta</taxon>
        <taxon>Tracheophyta</taxon>
        <taxon>Spermatophyta</taxon>
        <taxon>Magnoliopsida</taxon>
        <taxon>eudicotyledons</taxon>
        <taxon>Gunneridae</taxon>
        <taxon>Pentapetalae</taxon>
        <taxon>rosids</taxon>
        <taxon>fabids</taxon>
        <taxon>Malpighiales</taxon>
        <taxon>Rhizophoraceae</taxon>
        <taxon>Rhizophora</taxon>
    </lineage>
</organism>
<evidence type="ECO:0000313" key="1">
    <source>
        <dbReference type="EMBL" id="MBX48776.1"/>
    </source>
</evidence>
<name>A0A2P2P1V5_RHIMU</name>
<proteinExistence type="predicted"/>
<reference evidence="1" key="1">
    <citation type="submission" date="2018-02" db="EMBL/GenBank/DDBJ databases">
        <title>Rhizophora mucronata_Transcriptome.</title>
        <authorList>
            <person name="Meera S.P."/>
            <person name="Sreeshan A."/>
            <person name="Augustine A."/>
        </authorList>
    </citation>
    <scope>NUCLEOTIDE SEQUENCE</scope>
    <source>
        <tissue evidence="1">Leaf</tissue>
    </source>
</reference>
<dbReference type="AlphaFoldDB" id="A0A2P2P1V5"/>
<accession>A0A2P2P1V5</accession>
<dbReference type="EMBL" id="GGEC01068292">
    <property type="protein sequence ID" value="MBX48776.1"/>
    <property type="molecule type" value="Transcribed_RNA"/>
</dbReference>
<sequence>MVASSFWNHLFHSKRCEWESVQTDNMCLIVSASCLYELPKTLFFSLPWYLLVHRCL</sequence>